<dbReference type="GO" id="GO:0009252">
    <property type="term" value="P:peptidoglycan biosynthetic process"/>
    <property type="evidence" value="ECO:0007669"/>
    <property type="project" value="UniProtKB-UniPathway"/>
</dbReference>
<dbReference type="InterPro" id="IPR045380">
    <property type="entry name" value="LD_TPept_scaffold_dom"/>
</dbReference>
<evidence type="ECO:0000256" key="1">
    <source>
        <dbReference type="ARBA" id="ARBA00004752"/>
    </source>
</evidence>
<dbReference type="PANTHER" id="PTHR41533">
    <property type="entry name" value="L,D-TRANSPEPTIDASE HI_1667-RELATED"/>
    <property type="match status" value="1"/>
</dbReference>
<dbReference type="GO" id="GO:0071555">
    <property type="term" value="P:cell wall organization"/>
    <property type="evidence" value="ECO:0007669"/>
    <property type="project" value="UniProtKB-UniRule"/>
</dbReference>
<evidence type="ECO:0000256" key="4">
    <source>
        <dbReference type="ARBA" id="ARBA00022960"/>
    </source>
</evidence>
<feature type="domain" description="L,D-TPase catalytic" evidence="9">
    <location>
        <begin position="296"/>
        <end position="477"/>
    </location>
</feature>
<evidence type="ECO:0000313" key="10">
    <source>
        <dbReference type="EMBL" id="REC57635.1"/>
    </source>
</evidence>
<feature type="chain" id="PRO_5017553203" evidence="8">
    <location>
        <begin position="30"/>
        <end position="537"/>
    </location>
</feature>
<sequence length="537" mass="58905">MPLPATLSLPLRRLRVAALVLALAAPVAAAEPAGVAFRQALAEAVAERPVASEVYRDRAFAPIWTADTAAAERRRAALFEALRGLPLHGLPAADLDGLTARMAAARTAGDLARVEAALTAQFLSYARRLGAGLLTPSEIDTDIERTAPRPDLAAALRAVAGAERPAVHLRGLAPQSAEYTRLMKARLELGEIVRAGGWGPEVRARRLEPGDSGAQVVALRDRLIAMGYLGRTATARYDAAVVEAVRRFQEAHGLEVDGIAGGATLRALNTPAEARLRSVLVALERERWLPRERGARHILVNLTDFSARIMDDGKVTFRTKAVVGARSPAGKHTPEFSDEMEHMVVNPSWYVPRSILARDYLPKMKRDPNAAAYLQLMDGGGRVVSRSAVNFNAYNARNFPFNVRQPPGPRNALGLVKFMFPNEHAIYLHDTPEKHLFDRHTRTYSSGCVRLEEPFEFAYELLRPQTDDPEGLFHSVLETGRETQIDLDRHVPVHLIYRTVRARPDGRLAFRPDIYGRDAKIWTALAARGVAIADAEG</sequence>
<dbReference type="GO" id="GO:0016740">
    <property type="term" value="F:transferase activity"/>
    <property type="evidence" value="ECO:0007669"/>
    <property type="project" value="UniProtKB-KW"/>
</dbReference>
<dbReference type="CDD" id="cd16913">
    <property type="entry name" value="YkuD_like"/>
    <property type="match status" value="1"/>
</dbReference>
<dbReference type="PROSITE" id="PS52029">
    <property type="entry name" value="LD_TPASE"/>
    <property type="match status" value="1"/>
</dbReference>
<dbReference type="InterPro" id="IPR036366">
    <property type="entry name" value="PGBDSf"/>
</dbReference>
<evidence type="ECO:0000256" key="8">
    <source>
        <dbReference type="SAM" id="SignalP"/>
    </source>
</evidence>
<dbReference type="PANTHER" id="PTHR41533:SF2">
    <property type="entry name" value="BLR7131 PROTEIN"/>
    <property type="match status" value="1"/>
</dbReference>
<keyword evidence="6 7" id="KW-0961">Cell wall biogenesis/degradation</keyword>
<accession>A0A3D9BVS5</accession>
<dbReference type="RefSeq" id="WP_115979215.1">
    <property type="nucleotide sequence ID" value="NZ_QOHR01000006.1"/>
</dbReference>
<evidence type="ECO:0000313" key="11">
    <source>
        <dbReference type="Proteomes" id="UP000257131"/>
    </source>
</evidence>
<dbReference type="Pfam" id="PF01471">
    <property type="entry name" value="PG_binding_1"/>
    <property type="match status" value="1"/>
</dbReference>
<dbReference type="SUPFAM" id="SSF47090">
    <property type="entry name" value="PGBD-like"/>
    <property type="match status" value="1"/>
</dbReference>
<dbReference type="Pfam" id="PF03734">
    <property type="entry name" value="YkuD"/>
    <property type="match status" value="1"/>
</dbReference>
<protein>
    <submittedName>
        <fullName evidence="10">Murein L,D-transpeptidase</fullName>
    </submittedName>
</protein>
<keyword evidence="3" id="KW-0808">Transferase</keyword>
<dbReference type="Gene3D" id="2.40.440.10">
    <property type="entry name" value="L,D-transpeptidase catalytic domain-like"/>
    <property type="match status" value="1"/>
</dbReference>
<comment type="similarity">
    <text evidence="2">Belongs to the YkuD family.</text>
</comment>
<dbReference type="AlphaFoldDB" id="A0A3D9BVS5"/>
<evidence type="ECO:0000256" key="7">
    <source>
        <dbReference type="PROSITE-ProRule" id="PRU01373"/>
    </source>
</evidence>
<dbReference type="InterPro" id="IPR036365">
    <property type="entry name" value="PGBD-like_sf"/>
</dbReference>
<keyword evidence="8" id="KW-0732">Signal</keyword>
<proteinExistence type="inferred from homology"/>
<comment type="pathway">
    <text evidence="1 7">Cell wall biogenesis; peptidoglycan biosynthesis.</text>
</comment>
<dbReference type="GO" id="GO:0008360">
    <property type="term" value="P:regulation of cell shape"/>
    <property type="evidence" value="ECO:0007669"/>
    <property type="project" value="UniProtKB-UniRule"/>
</dbReference>
<evidence type="ECO:0000256" key="6">
    <source>
        <dbReference type="ARBA" id="ARBA00023316"/>
    </source>
</evidence>
<keyword evidence="4 7" id="KW-0133">Cell shape</keyword>
<reference evidence="10 11" key="1">
    <citation type="journal article" date="2017" name="Int. J. Syst. Evol. Microbiol.">
        <title>Rhodosalinus sediminis gen. nov., sp. nov., isolated from marine saltern.</title>
        <authorList>
            <person name="Guo L.Y."/>
            <person name="Ling S.K."/>
            <person name="Li C.M."/>
            <person name="Chen G.J."/>
            <person name="Du Z.J."/>
        </authorList>
    </citation>
    <scope>NUCLEOTIDE SEQUENCE [LARGE SCALE GENOMIC DNA]</scope>
    <source>
        <strain evidence="10 11">WDN1C137</strain>
    </source>
</reference>
<dbReference type="InterPro" id="IPR052905">
    <property type="entry name" value="LD-transpeptidase_YkuD-like"/>
</dbReference>
<feature type="active site" description="Proton donor/acceptor" evidence="7">
    <location>
        <position position="429"/>
    </location>
</feature>
<evidence type="ECO:0000259" key="9">
    <source>
        <dbReference type="PROSITE" id="PS52029"/>
    </source>
</evidence>
<dbReference type="UniPathway" id="UPA00219"/>
<evidence type="ECO:0000256" key="3">
    <source>
        <dbReference type="ARBA" id="ARBA00022679"/>
    </source>
</evidence>
<comment type="caution">
    <text evidence="10">The sequence shown here is derived from an EMBL/GenBank/DDBJ whole genome shotgun (WGS) entry which is preliminary data.</text>
</comment>
<dbReference type="OrthoDB" id="9778545at2"/>
<organism evidence="10 11">
    <name type="scientific">Rhodosalinus sediminis</name>
    <dbReference type="NCBI Taxonomy" id="1940533"/>
    <lineage>
        <taxon>Bacteria</taxon>
        <taxon>Pseudomonadati</taxon>
        <taxon>Pseudomonadota</taxon>
        <taxon>Alphaproteobacteria</taxon>
        <taxon>Rhodobacterales</taxon>
        <taxon>Paracoccaceae</taxon>
        <taxon>Rhodosalinus</taxon>
    </lineage>
</organism>
<dbReference type="Gene3D" id="1.10.101.10">
    <property type="entry name" value="PGBD-like superfamily/PGBD"/>
    <property type="match status" value="1"/>
</dbReference>
<dbReference type="Pfam" id="PF20142">
    <property type="entry name" value="Scaffold"/>
    <property type="match status" value="1"/>
</dbReference>
<dbReference type="InterPro" id="IPR002477">
    <property type="entry name" value="Peptidoglycan-bd-like"/>
</dbReference>
<name>A0A3D9BVS5_9RHOB</name>
<dbReference type="InterPro" id="IPR038063">
    <property type="entry name" value="Transpep_catalytic_dom"/>
</dbReference>
<evidence type="ECO:0000256" key="5">
    <source>
        <dbReference type="ARBA" id="ARBA00022984"/>
    </source>
</evidence>
<evidence type="ECO:0000256" key="2">
    <source>
        <dbReference type="ARBA" id="ARBA00005992"/>
    </source>
</evidence>
<gene>
    <name evidence="10" type="ORF">DRV84_07220</name>
</gene>
<dbReference type="InterPro" id="IPR005490">
    <property type="entry name" value="LD_TPept_cat_dom"/>
</dbReference>
<dbReference type="SUPFAM" id="SSF141523">
    <property type="entry name" value="L,D-transpeptidase catalytic domain-like"/>
    <property type="match status" value="1"/>
</dbReference>
<dbReference type="Proteomes" id="UP000257131">
    <property type="component" value="Unassembled WGS sequence"/>
</dbReference>
<feature type="signal peptide" evidence="8">
    <location>
        <begin position="1"/>
        <end position="29"/>
    </location>
</feature>
<dbReference type="GO" id="GO:0004180">
    <property type="term" value="F:carboxypeptidase activity"/>
    <property type="evidence" value="ECO:0007669"/>
    <property type="project" value="UniProtKB-ARBA"/>
</dbReference>
<keyword evidence="11" id="KW-1185">Reference proteome</keyword>
<dbReference type="EMBL" id="QOHR01000006">
    <property type="protein sequence ID" value="REC57635.1"/>
    <property type="molecule type" value="Genomic_DNA"/>
</dbReference>
<feature type="active site" description="Nucleophile" evidence="7">
    <location>
        <position position="448"/>
    </location>
</feature>
<keyword evidence="5 7" id="KW-0573">Peptidoglycan synthesis</keyword>